<dbReference type="SUPFAM" id="SSF51556">
    <property type="entry name" value="Metallo-dependent hydrolases"/>
    <property type="match status" value="1"/>
</dbReference>
<evidence type="ECO:0000313" key="3">
    <source>
        <dbReference type="Proteomes" id="UP000192527"/>
    </source>
</evidence>
<dbReference type="Gene3D" id="3.20.20.140">
    <property type="entry name" value="Metal-dependent hydrolases"/>
    <property type="match status" value="1"/>
</dbReference>
<feature type="domain" description="Amidohydrolase 3" evidence="1">
    <location>
        <begin position="57"/>
        <end position="538"/>
    </location>
</feature>
<dbReference type="PANTHER" id="PTHR22642">
    <property type="entry name" value="IMIDAZOLONEPROPIONASE"/>
    <property type="match status" value="1"/>
</dbReference>
<dbReference type="STRING" id="402384.HM131_18710"/>
<dbReference type="Pfam" id="PF07969">
    <property type="entry name" value="Amidohydro_3"/>
    <property type="match status" value="1"/>
</dbReference>
<evidence type="ECO:0000259" key="1">
    <source>
        <dbReference type="Pfam" id="PF07969"/>
    </source>
</evidence>
<protein>
    <recommendedName>
        <fullName evidence="1">Amidohydrolase 3 domain-containing protein</fullName>
    </recommendedName>
</protein>
<dbReference type="KEGG" id="hmn:HM131_18710"/>
<keyword evidence="3" id="KW-1185">Reference proteome</keyword>
<dbReference type="GO" id="GO:0016810">
    <property type="term" value="F:hydrolase activity, acting on carbon-nitrogen (but not peptide) bonds"/>
    <property type="evidence" value="ECO:0007669"/>
    <property type="project" value="InterPro"/>
</dbReference>
<dbReference type="OrthoDB" id="9767366at2"/>
<gene>
    <name evidence="2" type="ORF">HM131_18710</name>
</gene>
<evidence type="ECO:0000313" key="2">
    <source>
        <dbReference type="EMBL" id="ARI78747.1"/>
    </source>
</evidence>
<dbReference type="SUPFAM" id="SSF51338">
    <property type="entry name" value="Composite domain of metallo-dependent hydrolases"/>
    <property type="match status" value="1"/>
</dbReference>
<name>A0A1W5ZZS8_9BACI</name>
<dbReference type="Gene3D" id="3.10.310.70">
    <property type="match status" value="1"/>
</dbReference>
<organism evidence="2 3">
    <name type="scientific">Halobacillus mangrovi</name>
    <dbReference type="NCBI Taxonomy" id="402384"/>
    <lineage>
        <taxon>Bacteria</taxon>
        <taxon>Bacillati</taxon>
        <taxon>Bacillota</taxon>
        <taxon>Bacilli</taxon>
        <taxon>Bacillales</taxon>
        <taxon>Bacillaceae</taxon>
        <taxon>Halobacillus</taxon>
    </lineage>
</organism>
<dbReference type="InterPro" id="IPR013108">
    <property type="entry name" value="Amidohydro_3"/>
</dbReference>
<reference evidence="2 3" key="1">
    <citation type="submission" date="2017-04" db="EMBL/GenBank/DDBJ databases">
        <title>The whole genome sequencing and assembly of Halobacillus mangrovi strain.</title>
        <authorList>
            <person name="Lee S.-J."/>
            <person name="Park M.-K."/>
            <person name="Kim J.-Y."/>
            <person name="Lee Y.-J."/>
            <person name="Yi H."/>
            <person name="Bahn Y.-S."/>
            <person name="Kim J.F."/>
            <person name="Lee D.-W."/>
        </authorList>
    </citation>
    <scope>NUCLEOTIDE SEQUENCE [LARGE SCALE GENOMIC DNA]</scope>
    <source>
        <strain evidence="2 3">KTB 131</strain>
    </source>
</reference>
<proteinExistence type="predicted"/>
<dbReference type="Proteomes" id="UP000192527">
    <property type="component" value="Chromosome"/>
</dbReference>
<dbReference type="InterPro" id="IPR011059">
    <property type="entry name" value="Metal-dep_hydrolase_composite"/>
</dbReference>
<dbReference type="CDD" id="cd01300">
    <property type="entry name" value="YtcJ_like"/>
    <property type="match status" value="1"/>
</dbReference>
<dbReference type="EMBL" id="CP020772">
    <property type="protein sequence ID" value="ARI78747.1"/>
    <property type="molecule type" value="Genomic_DNA"/>
</dbReference>
<dbReference type="PANTHER" id="PTHR22642:SF2">
    <property type="entry name" value="PROTEIN LONG AFTER FAR-RED 3"/>
    <property type="match status" value="1"/>
</dbReference>
<dbReference type="InterPro" id="IPR032466">
    <property type="entry name" value="Metal_Hydrolase"/>
</dbReference>
<sequence length="555" mass="61856">MKEEIGVTGADLIFINGIVLTMDDHFPKARAVVVKDRTVLYVGEEDKALTWEGSSTKVIDLDRKTLMPSFIESHIHPSIYGLSLLEVDCKPDTTPSIKVLLEKVREQVSHTPEGQWIIGWGWDDSKLAEKRNPTRWELDEMAPHHPVVLKRTCAHMAVANSKALELSGISEDTPNPKGGNIEKDKSGKLTGLMQEKAQGLLATPKYDLEDMVKGMELAQKQFAKWGITTVHDMSTQTNDLQLYQVLQEKEELKVRIRPWMWAIDQNGFEGTYNEVLTVGLRSGFGNDMLKIQGLKFMLDGSVGGRTAAVSQPYAGTEETGILYNDVDEIYPLMEKGIQSGLRIAIHAIGDRAIDTAIDAFLKINEMTDVTSMRNRIEHCVMPTVDHLQHMKELKLLAASSVGFLYHIGDNYFDKLGKDRMANSFPHRSFKEFGVVALGNSDLPINDANPWLGIYGAVTRKTSSGQVLGENQRISVWEALKAYTTDAAYSSFEEESLGIIKPGAKADLMIVSDNPLDLEVEKIVDMKVLQTFLDGELIYSESDSHLYEYTGGKNNV</sequence>
<dbReference type="InterPro" id="IPR033932">
    <property type="entry name" value="YtcJ-like"/>
</dbReference>
<accession>A0A1W5ZZS8</accession>
<dbReference type="AlphaFoldDB" id="A0A1W5ZZS8"/>
<dbReference type="Gene3D" id="2.30.40.10">
    <property type="entry name" value="Urease, subunit C, domain 1"/>
    <property type="match status" value="1"/>
</dbReference>